<keyword evidence="2 3" id="KW-0234">DNA repair</keyword>
<feature type="domain" description="Holliday junction DNA helicase RuvA C-terminal" evidence="5">
    <location>
        <begin position="155"/>
        <end position="201"/>
    </location>
</feature>
<evidence type="ECO:0000259" key="5">
    <source>
        <dbReference type="Pfam" id="PF07499"/>
    </source>
</evidence>
<feature type="region of interest" description="Domain I" evidence="3">
    <location>
        <begin position="1"/>
        <end position="64"/>
    </location>
</feature>
<organism evidence="6 7">
    <name type="scientific">Elioraea tepida</name>
    <dbReference type="NCBI Taxonomy" id="2843330"/>
    <lineage>
        <taxon>Bacteria</taxon>
        <taxon>Pseudomonadati</taxon>
        <taxon>Pseudomonadota</taxon>
        <taxon>Alphaproteobacteria</taxon>
        <taxon>Acetobacterales</taxon>
        <taxon>Elioraeaceae</taxon>
        <taxon>Elioraea</taxon>
    </lineage>
</organism>
<feature type="region of interest" description="Domain III" evidence="3">
    <location>
        <begin position="148"/>
        <end position="204"/>
    </location>
</feature>
<dbReference type="GO" id="GO:0000400">
    <property type="term" value="F:four-way junction DNA binding"/>
    <property type="evidence" value="ECO:0007669"/>
    <property type="project" value="UniProtKB-UniRule"/>
</dbReference>
<evidence type="ECO:0000259" key="4">
    <source>
        <dbReference type="Pfam" id="PF01330"/>
    </source>
</evidence>
<keyword evidence="3" id="KW-0963">Cytoplasm</keyword>
<dbReference type="GO" id="GO:0009378">
    <property type="term" value="F:four-way junction helicase activity"/>
    <property type="evidence" value="ECO:0007669"/>
    <property type="project" value="InterPro"/>
</dbReference>
<sequence>MIARLSGRLDSVAPDGIVIDVGGVGYLVSVSARTLSALPPAGSAVSLFVETMVREDAITLYGFIDTAERAAFRTLLTVQGVGAKIALGLLGTLSPEALAAAIAQGDRAALARAPGVGQRLAARLVTELKDKAGFAEGTPLAHATAAAPALPADPLLADVLSALANLGIRRAEAEPVVAAARAARGEAATVEAVLADALRALAKV</sequence>
<dbReference type="KEGG" id="elio:KO353_04265"/>
<dbReference type="Pfam" id="PF01330">
    <property type="entry name" value="RuvA_N"/>
    <property type="match status" value="1"/>
</dbReference>
<dbReference type="GO" id="GO:0005524">
    <property type="term" value="F:ATP binding"/>
    <property type="evidence" value="ECO:0007669"/>
    <property type="project" value="InterPro"/>
</dbReference>
<dbReference type="GO" id="GO:0005737">
    <property type="term" value="C:cytoplasm"/>
    <property type="evidence" value="ECO:0007669"/>
    <property type="project" value="UniProtKB-SubCell"/>
</dbReference>
<keyword evidence="1 3" id="KW-0227">DNA damage</keyword>
<dbReference type="InterPro" id="IPR011114">
    <property type="entry name" value="RuvA_C"/>
</dbReference>
<dbReference type="Pfam" id="PF07499">
    <property type="entry name" value="RuvA_C"/>
    <property type="match status" value="1"/>
</dbReference>
<evidence type="ECO:0000256" key="1">
    <source>
        <dbReference type="ARBA" id="ARBA00022763"/>
    </source>
</evidence>
<proteinExistence type="inferred from homology"/>
<dbReference type="GO" id="GO:0006310">
    <property type="term" value="P:DNA recombination"/>
    <property type="evidence" value="ECO:0007669"/>
    <property type="project" value="UniProtKB-UniRule"/>
</dbReference>
<dbReference type="RefSeq" id="WP_218286508.1">
    <property type="nucleotide sequence ID" value="NZ_CP076448.1"/>
</dbReference>
<dbReference type="AlphaFoldDB" id="A0A975U3S3"/>
<evidence type="ECO:0000256" key="3">
    <source>
        <dbReference type="HAMAP-Rule" id="MF_00031"/>
    </source>
</evidence>
<dbReference type="Pfam" id="PF14520">
    <property type="entry name" value="HHH_5"/>
    <property type="match status" value="1"/>
</dbReference>
<comment type="function">
    <text evidence="3">The RuvA-RuvB-RuvC complex processes Holliday junction (HJ) DNA during genetic recombination and DNA repair, while the RuvA-RuvB complex plays an important role in the rescue of blocked DNA replication forks via replication fork reversal (RFR). RuvA specifically binds to HJ cruciform DNA, conferring on it an open structure. The RuvB hexamer acts as an ATP-dependent pump, pulling dsDNA into and through the RuvAB complex. HJ branch migration allows RuvC to scan DNA until it finds its consensus sequence, where it cleaves and resolves the cruciform DNA.</text>
</comment>
<evidence type="ECO:0000256" key="2">
    <source>
        <dbReference type="ARBA" id="ARBA00023204"/>
    </source>
</evidence>
<dbReference type="Proteomes" id="UP000694001">
    <property type="component" value="Chromosome"/>
</dbReference>
<evidence type="ECO:0000313" key="7">
    <source>
        <dbReference type="Proteomes" id="UP000694001"/>
    </source>
</evidence>
<dbReference type="EMBL" id="CP076448">
    <property type="protein sequence ID" value="QXM25452.1"/>
    <property type="molecule type" value="Genomic_DNA"/>
</dbReference>
<gene>
    <name evidence="3 6" type="primary">ruvA</name>
    <name evidence="6" type="ORF">KO353_04265</name>
</gene>
<comment type="subunit">
    <text evidence="3">Homotetramer. Forms an RuvA(8)-RuvB(12)-Holliday junction (HJ) complex. HJ DNA is sandwiched between 2 RuvA tetramers; dsDNA enters through RuvA and exits via RuvB. An RuvB hexamer assembles on each DNA strand where it exits the tetramer. Each RuvB hexamer is contacted by two RuvA subunits (via domain III) on 2 adjacent RuvB subunits; this complex drives branch migration. In the full resolvosome a probable DNA-RuvA(4)-RuvB(12)-RuvC(2) complex forms which resolves the HJ.</text>
</comment>
<reference evidence="6" key="1">
    <citation type="submission" date="2021-06" db="EMBL/GenBank/DDBJ databases">
        <title>Elioraea tepida, sp. nov., a moderately thermophilic aerobic anoxygenic phototrophic bacterium isolated from an alkaline siliceous hot spring mat community in Yellowstone National Park, WY, USA.</title>
        <authorList>
            <person name="Saini M.K."/>
            <person name="Yoshida S."/>
            <person name="Sebastian A."/>
            <person name="Hirose S."/>
            <person name="Hara E."/>
            <person name="Tamaki H."/>
            <person name="Soulier N.T."/>
            <person name="Albert I."/>
            <person name="Hanada S."/>
            <person name="Bryant D.A."/>
            <person name="Tank M."/>
        </authorList>
    </citation>
    <scope>NUCLEOTIDE SEQUENCE</scope>
    <source>
        <strain evidence="6">MS-P2</strain>
    </source>
</reference>
<dbReference type="NCBIfam" id="TIGR00084">
    <property type="entry name" value="ruvA"/>
    <property type="match status" value="1"/>
</dbReference>
<comment type="similarity">
    <text evidence="3">Belongs to the RuvA family.</text>
</comment>
<keyword evidence="3" id="KW-0238">DNA-binding</keyword>
<protein>
    <recommendedName>
        <fullName evidence="3">Holliday junction branch migration complex subunit RuvA</fullName>
    </recommendedName>
</protein>
<name>A0A975U3S3_9PROT</name>
<accession>A0A975U3S3</accession>
<comment type="domain">
    <text evidence="3">Has three domains with a flexible linker between the domains II and III and assumes an 'L' shape. Domain III is highly mobile and contacts RuvB.</text>
</comment>
<comment type="caution">
    <text evidence="3">Lacks conserved residue(s) required for the propagation of feature annotation.</text>
</comment>
<comment type="subcellular location">
    <subcellularLocation>
        <location evidence="3">Cytoplasm</location>
    </subcellularLocation>
</comment>
<dbReference type="InterPro" id="IPR013849">
    <property type="entry name" value="DNA_helicase_Holl-junc_RuvA_I"/>
</dbReference>
<evidence type="ECO:0000313" key="6">
    <source>
        <dbReference type="EMBL" id="QXM25452.1"/>
    </source>
</evidence>
<feature type="domain" description="DNA helicase Holliday junction RuvA type" evidence="4">
    <location>
        <begin position="1"/>
        <end position="62"/>
    </location>
</feature>
<dbReference type="GO" id="GO:0048476">
    <property type="term" value="C:Holliday junction resolvase complex"/>
    <property type="evidence" value="ECO:0007669"/>
    <property type="project" value="UniProtKB-UniRule"/>
</dbReference>
<keyword evidence="7" id="KW-1185">Reference proteome</keyword>
<dbReference type="InterPro" id="IPR000085">
    <property type="entry name" value="RuvA"/>
</dbReference>
<dbReference type="HAMAP" id="MF_00031">
    <property type="entry name" value="DNA_HJ_migration_RuvA"/>
    <property type="match status" value="1"/>
</dbReference>
<dbReference type="GO" id="GO:0009379">
    <property type="term" value="C:Holliday junction helicase complex"/>
    <property type="evidence" value="ECO:0007669"/>
    <property type="project" value="InterPro"/>
</dbReference>
<dbReference type="GO" id="GO:0006281">
    <property type="term" value="P:DNA repair"/>
    <property type="evidence" value="ECO:0007669"/>
    <property type="project" value="UniProtKB-UniRule"/>
</dbReference>
<keyword evidence="3" id="KW-0233">DNA recombination</keyword>